<dbReference type="Pfam" id="PF07992">
    <property type="entry name" value="Pyr_redox_2"/>
    <property type="match status" value="1"/>
</dbReference>
<feature type="binding site" evidence="12">
    <location>
        <begin position="179"/>
        <end position="186"/>
    </location>
    <ligand>
        <name>NAD(+)</name>
        <dbReference type="ChEBI" id="CHEBI:57540"/>
    </ligand>
</feature>
<keyword evidence="7 12" id="KW-0520">NAD</keyword>
<keyword evidence="6 14" id="KW-0560">Oxidoreductase</keyword>
<dbReference type="Pfam" id="PF02852">
    <property type="entry name" value="Pyr_redox_dim"/>
    <property type="match status" value="1"/>
</dbReference>
<feature type="binding site" evidence="12">
    <location>
        <position position="269"/>
    </location>
    <ligand>
        <name>NAD(+)</name>
        <dbReference type="ChEBI" id="CHEBI:57540"/>
    </ligand>
</feature>
<evidence type="ECO:0000259" key="16">
    <source>
        <dbReference type="Pfam" id="PF07992"/>
    </source>
</evidence>
<evidence type="ECO:0000256" key="9">
    <source>
        <dbReference type="ARBA" id="ARBA00023284"/>
    </source>
</evidence>
<protein>
    <recommendedName>
        <fullName evidence="3 14">Dihydrolipoyl dehydrogenase</fullName>
        <ecNumber evidence="2 14">1.8.1.4</ecNumber>
    </recommendedName>
</protein>
<evidence type="ECO:0000256" key="10">
    <source>
        <dbReference type="ARBA" id="ARBA00049187"/>
    </source>
</evidence>
<dbReference type="InterPro" id="IPR036188">
    <property type="entry name" value="FAD/NAD-bd_sf"/>
</dbReference>
<evidence type="ECO:0000256" key="13">
    <source>
        <dbReference type="PIRSR" id="PIRSR000350-4"/>
    </source>
</evidence>
<comment type="miscellaneous">
    <text evidence="14">The active site is a redox-active disulfide bond.</text>
</comment>
<dbReference type="SUPFAM" id="SSF55424">
    <property type="entry name" value="FAD/NAD-linked reductases, dimerisation (C-terminal) domain"/>
    <property type="match status" value="1"/>
</dbReference>
<dbReference type="GO" id="GO:0004148">
    <property type="term" value="F:dihydrolipoyl dehydrogenase (NADH) activity"/>
    <property type="evidence" value="ECO:0007669"/>
    <property type="project" value="UniProtKB-EC"/>
</dbReference>
<keyword evidence="5 12" id="KW-0274">FAD</keyword>
<dbReference type="InterPro" id="IPR012999">
    <property type="entry name" value="Pyr_OxRdtase_I_AS"/>
</dbReference>
<name>A0A212JRE3_9FIRM</name>
<dbReference type="EMBL" id="FLUN01000001">
    <property type="protein sequence ID" value="SBW02016.1"/>
    <property type="molecule type" value="Genomic_DNA"/>
</dbReference>
<dbReference type="Gene3D" id="3.50.50.60">
    <property type="entry name" value="FAD/NAD(P)-binding domain"/>
    <property type="match status" value="2"/>
</dbReference>
<accession>A0A212JRE3</accession>
<gene>
    <name evidence="17" type="ORF">KL86CLO1_11579</name>
</gene>
<dbReference type="NCBIfam" id="TIGR01350">
    <property type="entry name" value="lipoamide_DH"/>
    <property type="match status" value="1"/>
</dbReference>
<feature type="binding site" evidence="12">
    <location>
        <position position="54"/>
    </location>
    <ligand>
        <name>FAD</name>
        <dbReference type="ChEBI" id="CHEBI:57692"/>
    </ligand>
</feature>
<keyword evidence="4 14" id="KW-0285">Flavoprotein</keyword>
<dbReference type="InterPro" id="IPR016156">
    <property type="entry name" value="FAD/NAD-linked_Rdtase_dimer_sf"/>
</dbReference>
<evidence type="ECO:0000256" key="11">
    <source>
        <dbReference type="PIRSR" id="PIRSR000350-2"/>
    </source>
</evidence>
<dbReference type="Gene3D" id="3.30.390.30">
    <property type="match status" value="1"/>
</dbReference>
<dbReference type="InterPro" id="IPR004099">
    <property type="entry name" value="Pyr_nucl-diS_OxRdtase_dimer"/>
</dbReference>
<dbReference type="InterPro" id="IPR050151">
    <property type="entry name" value="Class-I_Pyr_Nuc-Dis_Oxidored"/>
</dbReference>
<dbReference type="EC" id="1.8.1.4" evidence="2 14"/>
<sequence length="451" mass="46731">MEDDMADFDLIVIGAGPGGYVAALEAAALGKTVAIAERREVGGTCLNRGCIPTKALLRAARTYREATQSAELGVTVTGANIDMEAMYLHVDEVTANLRSGIEILLHKGKVEILHGAARVEGEGKVSVDGTEYTAGRILLAVGSRPARPPIPGLELPGVVTSDELLAGQGADAERIVIIGGGVVGVEFAQIFSDLGRQVTILEALPRILNNMDREISQNLSMILKKRGVEVHAGAAVNGIEAEDGGLVCRYTEKETAAEVGADCVLVCTGRRPATEEVFAPGVGPELERGYVRVDENFETGMKGLFAVGDIVAGGVQLAHAAEAQARNAVRAMFGGVPFKKLDLIPSCVFTDPEIASVGITADEAKAAGRSVAVRKSLTSANGKALVEGAERGFAKLVFDGEGGALVGAQIMCPHASEMIGGLATAIVASLTGEQLAGTVFPHPTVSEILSV</sequence>
<reference evidence="17" key="1">
    <citation type="submission" date="2016-04" db="EMBL/GenBank/DDBJ databases">
        <authorList>
            <person name="Evans L.H."/>
            <person name="Alamgir A."/>
            <person name="Owens N."/>
            <person name="Weber N.D."/>
            <person name="Virtaneva K."/>
            <person name="Barbian K."/>
            <person name="Babar A."/>
            <person name="Rosenke K."/>
        </authorList>
    </citation>
    <scope>NUCLEOTIDE SEQUENCE</scope>
    <source>
        <strain evidence="17">86</strain>
    </source>
</reference>
<dbReference type="InterPro" id="IPR006258">
    <property type="entry name" value="Lipoamide_DH"/>
</dbReference>
<dbReference type="GO" id="GO:0005737">
    <property type="term" value="C:cytoplasm"/>
    <property type="evidence" value="ECO:0007669"/>
    <property type="project" value="UniProtKB-ARBA"/>
</dbReference>
<comment type="catalytic activity">
    <reaction evidence="10 14">
        <text>N(6)-[(R)-dihydrolipoyl]-L-lysyl-[protein] + NAD(+) = N(6)-[(R)-lipoyl]-L-lysyl-[protein] + NADH + H(+)</text>
        <dbReference type="Rhea" id="RHEA:15045"/>
        <dbReference type="Rhea" id="RHEA-COMP:10474"/>
        <dbReference type="Rhea" id="RHEA-COMP:10475"/>
        <dbReference type="ChEBI" id="CHEBI:15378"/>
        <dbReference type="ChEBI" id="CHEBI:57540"/>
        <dbReference type="ChEBI" id="CHEBI:57945"/>
        <dbReference type="ChEBI" id="CHEBI:83099"/>
        <dbReference type="ChEBI" id="CHEBI:83100"/>
        <dbReference type="EC" id="1.8.1.4"/>
    </reaction>
</comment>
<evidence type="ECO:0000256" key="4">
    <source>
        <dbReference type="ARBA" id="ARBA00022630"/>
    </source>
</evidence>
<evidence type="ECO:0000256" key="6">
    <source>
        <dbReference type="ARBA" id="ARBA00023002"/>
    </source>
</evidence>
<evidence type="ECO:0000256" key="12">
    <source>
        <dbReference type="PIRSR" id="PIRSR000350-3"/>
    </source>
</evidence>
<evidence type="ECO:0000256" key="14">
    <source>
        <dbReference type="RuleBase" id="RU003692"/>
    </source>
</evidence>
<dbReference type="PANTHER" id="PTHR22912">
    <property type="entry name" value="DISULFIDE OXIDOREDUCTASE"/>
    <property type="match status" value="1"/>
</dbReference>
<feature type="binding site" evidence="12">
    <location>
        <position position="202"/>
    </location>
    <ligand>
        <name>NAD(+)</name>
        <dbReference type="ChEBI" id="CHEBI:57540"/>
    </ligand>
</feature>
<evidence type="ECO:0000256" key="5">
    <source>
        <dbReference type="ARBA" id="ARBA00022827"/>
    </source>
</evidence>
<dbReference type="InterPro" id="IPR023753">
    <property type="entry name" value="FAD/NAD-binding_dom"/>
</dbReference>
<keyword evidence="9 14" id="KW-0676">Redox-active center</keyword>
<dbReference type="GO" id="GO:0006103">
    <property type="term" value="P:2-oxoglutarate metabolic process"/>
    <property type="evidence" value="ECO:0007669"/>
    <property type="project" value="TreeGrafter"/>
</dbReference>
<evidence type="ECO:0000256" key="3">
    <source>
        <dbReference type="ARBA" id="ARBA00016961"/>
    </source>
</evidence>
<dbReference type="InterPro" id="IPR001100">
    <property type="entry name" value="Pyr_nuc-diS_OxRdtase"/>
</dbReference>
<evidence type="ECO:0000256" key="8">
    <source>
        <dbReference type="ARBA" id="ARBA00023157"/>
    </source>
</evidence>
<keyword evidence="8" id="KW-1015">Disulfide bond</keyword>
<feature type="domain" description="Pyridine nucleotide-disulphide oxidoreductase dimerisation" evidence="15">
    <location>
        <begin position="344"/>
        <end position="448"/>
    </location>
</feature>
<dbReference type="FunFam" id="3.30.390.30:FF:000001">
    <property type="entry name" value="Dihydrolipoyl dehydrogenase"/>
    <property type="match status" value="1"/>
</dbReference>
<evidence type="ECO:0000256" key="1">
    <source>
        <dbReference type="ARBA" id="ARBA00007532"/>
    </source>
</evidence>
<feature type="active site" description="Proton acceptor" evidence="11">
    <location>
        <position position="442"/>
    </location>
</feature>
<feature type="binding site" evidence="12">
    <location>
        <position position="309"/>
    </location>
    <ligand>
        <name>FAD</name>
        <dbReference type="ChEBI" id="CHEBI:57692"/>
    </ligand>
</feature>
<feature type="domain" description="FAD/NAD(P)-binding" evidence="16">
    <location>
        <begin position="8"/>
        <end position="325"/>
    </location>
</feature>
<evidence type="ECO:0000259" key="15">
    <source>
        <dbReference type="Pfam" id="PF02852"/>
    </source>
</evidence>
<keyword evidence="12" id="KW-0547">Nucleotide-binding</keyword>
<dbReference type="AlphaFoldDB" id="A0A212JRE3"/>
<organism evidence="17">
    <name type="scientific">uncultured Eubacteriales bacterium</name>
    <dbReference type="NCBI Taxonomy" id="172733"/>
    <lineage>
        <taxon>Bacteria</taxon>
        <taxon>Bacillati</taxon>
        <taxon>Bacillota</taxon>
        <taxon>Clostridia</taxon>
        <taxon>Eubacteriales</taxon>
        <taxon>environmental samples</taxon>
    </lineage>
</organism>
<dbReference type="PRINTS" id="PR00368">
    <property type="entry name" value="FADPNR"/>
</dbReference>
<dbReference type="PIRSF" id="PIRSF000350">
    <property type="entry name" value="Mercury_reductase_MerA"/>
    <property type="match status" value="1"/>
</dbReference>
<dbReference type="SUPFAM" id="SSF51905">
    <property type="entry name" value="FAD/NAD(P)-binding domain"/>
    <property type="match status" value="1"/>
</dbReference>
<comment type="cofactor">
    <cofactor evidence="12 14">
        <name>FAD</name>
        <dbReference type="ChEBI" id="CHEBI:57692"/>
    </cofactor>
    <text evidence="12 14">Binds 1 FAD per subunit.</text>
</comment>
<feature type="disulfide bond" description="Redox-active" evidence="13">
    <location>
        <begin position="45"/>
        <end position="50"/>
    </location>
</feature>
<dbReference type="PROSITE" id="PS00076">
    <property type="entry name" value="PYRIDINE_REDOX_1"/>
    <property type="match status" value="1"/>
</dbReference>
<comment type="similarity">
    <text evidence="1 14">Belongs to the class-I pyridine nucleotide-disulfide oxidoreductase family.</text>
</comment>
<evidence type="ECO:0000256" key="2">
    <source>
        <dbReference type="ARBA" id="ARBA00012608"/>
    </source>
</evidence>
<proteinExistence type="inferred from homology"/>
<evidence type="ECO:0000256" key="7">
    <source>
        <dbReference type="ARBA" id="ARBA00023027"/>
    </source>
</evidence>
<dbReference type="PANTHER" id="PTHR22912:SF151">
    <property type="entry name" value="DIHYDROLIPOYL DEHYDROGENASE, MITOCHONDRIAL"/>
    <property type="match status" value="1"/>
</dbReference>
<dbReference type="PRINTS" id="PR00411">
    <property type="entry name" value="PNDRDTASEI"/>
</dbReference>
<evidence type="ECO:0000313" key="17">
    <source>
        <dbReference type="EMBL" id="SBW02016.1"/>
    </source>
</evidence>
<dbReference type="GO" id="GO:0050660">
    <property type="term" value="F:flavin adenine dinucleotide binding"/>
    <property type="evidence" value="ECO:0007669"/>
    <property type="project" value="InterPro"/>
</dbReference>